<dbReference type="PANTHER" id="PTHR47331:SF1">
    <property type="entry name" value="GAG-LIKE PROTEIN"/>
    <property type="match status" value="1"/>
</dbReference>
<dbReference type="InterPro" id="IPR041588">
    <property type="entry name" value="Integrase_H2C2"/>
</dbReference>
<evidence type="ECO:0000313" key="4">
    <source>
        <dbReference type="Proteomes" id="UP000235965"/>
    </source>
</evidence>
<dbReference type="PANTHER" id="PTHR47331">
    <property type="entry name" value="PHD-TYPE DOMAIN-CONTAINING PROTEIN"/>
    <property type="match status" value="1"/>
</dbReference>
<dbReference type="InterPro" id="IPR043128">
    <property type="entry name" value="Rev_trsase/Diguanyl_cyclase"/>
</dbReference>
<dbReference type="PROSITE" id="PS50994">
    <property type="entry name" value="INTEGRASE"/>
    <property type="match status" value="1"/>
</dbReference>
<dbReference type="Gene3D" id="3.30.70.270">
    <property type="match status" value="1"/>
</dbReference>
<evidence type="ECO:0000313" key="3">
    <source>
        <dbReference type="EMBL" id="PNF39020.1"/>
    </source>
</evidence>
<dbReference type="Gene3D" id="3.30.420.10">
    <property type="entry name" value="Ribonuclease H-like superfamily/Ribonuclease H"/>
    <property type="match status" value="1"/>
</dbReference>
<organism evidence="3 4">
    <name type="scientific">Cryptotermes secundus</name>
    <dbReference type="NCBI Taxonomy" id="105785"/>
    <lineage>
        <taxon>Eukaryota</taxon>
        <taxon>Metazoa</taxon>
        <taxon>Ecdysozoa</taxon>
        <taxon>Arthropoda</taxon>
        <taxon>Hexapoda</taxon>
        <taxon>Insecta</taxon>
        <taxon>Pterygota</taxon>
        <taxon>Neoptera</taxon>
        <taxon>Polyneoptera</taxon>
        <taxon>Dictyoptera</taxon>
        <taxon>Blattodea</taxon>
        <taxon>Blattoidea</taxon>
        <taxon>Termitoidae</taxon>
        <taxon>Kalotermitidae</taxon>
        <taxon>Cryptotermitinae</taxon>
        <taxon>Cryptotermes</taxon>
    </lineage>
</organism>
<dbReference type="Gene3D" id="3.10.10.10">
    <property type="entry name" value="HIV Type 1 Reverse Transcriptase, subunit A, domain 1"/>
    <property type="match status" value="1"/>
</dbReference>
<gene>
    <name evidence="3" type="ORF">B7P43_G05626</name>
</gene>
<dbReference type="SUPFAM" id="SSF56672">
    <property type="entry name" value="DNA/RNA polymerases"/>
    <property type="match status" value="1"/>
</dbReference>
<feature type="region of interest" description="Disordered" evidence="1">
    <location>
        <begin position="1727"/>
        <end position="1765"/>
    </location>
</feature>
<dbReference type="GO" id="GO:0003676">
    <property type="term" value="F:nucleic acid binding"/>
    <property type="evidence" value="ECO:0007669"/>
    <property type="project" value="InterPro"/>
</dbReference>
<evidence type="ECO:0000256" key="1">
    <source>
        <dbReference type="SAM" id="MobiDB-lite"/>
    </source>
</evidence>
<feature type="domain" description="Integrase catalytic" evidence="2">
    <location>
        <begin position="1420"/>
        <end position="1602"/>
    </location>
</feature>
<proteinExistence type="predicted"/>
<dbReference type="SMART" id="SM00343">
    <property type="entry name" value="ZnF_C2HC"/>
    <property type="match status" value="2"/>
</dbReference>
<dbReference type="InterPro" id="IPR012337">
    <property type="entry name" value="RNaseH-like_sf"/>
</dbReference>
<evidence type="ECO:0000259" key="2">
    <source>
        <dbReference type="PROSITE" id="PS50994"/>
    </source>
</evidence>
<dbReference type="GO" id="GO:0015074">
    <property type="term" value="P:DNA integration"/>
    <property type="evidence" value="ECO:0007669"/>
    <property type="project" value="InterPro"/>
</dbReference>
<protein>
    <recommendedName>
        <fullName evidence="2">Integrase catalytic domain-containing protein</fullName>
    </recommendedName>
</protein>
<dbReference type="GO" id="GO:0042575">
    <property type="term" value="C:DNA polymerase complex"/>
    <property type="evidence" value="ECO:0007669"/>
    <property type="project" value="UniProtKB-ARBA"/>
</dbReference>
<dbReference type="Gene3D" id="4.10.60.10">
    <property type="entry name" value="Zinc finger, CCHC-type"/>
    <property type="match status" value="1"/>
</dbReference>
<dbReference type="STRING" id="105785.A0A2J7RDW2"/>
<accession>A0A2J7RDW2</accession>
<dbReference type="Pfam" id="PF03564">
    <property type="entry name" value="DUF1759"/>
    <property type="match status" value="1"/>
</dbReference>
<dbReference type="EMBL" id="NEVH01005283">
    <property type="protein sequence ID" value="PNF39020.1"/>
    <property type="molecule type" value="Genomic_DNA"/>
</dbReference>
<name>A0A2J7RDW2_9NEOP</name>
<dbReference type="InterPro" id="IPR043502">
    <property type="entry name" value="DNA/RNA_pol_sf"/>
</dbReference>
<dbReference type="InParanoid" id="A0A2J7RDW2"/>
<sequence>MAEPSADKLHNLKRKRTRERANVTRFVSEINGYTETTPADDYQYSQGRLQETLNKLVVLDEAIHDLLSDSDFPTDVEKCEEYIDSAKRAIHRAAKGLDERLAASTSALSVTPSVPVVAAPSFVRLPTMKLEPFAGNVEAWSRFWEQFQSSVDQNPSVSQTEKHVFLRGYLEGEPKRLVDGIPVIADTYEQTKKILRSKYGDKNRIIQAHLDYLENLSPALHDDPESLNTTYVECNRRIQALIALGEDVDAYGRVLAPKILRAFPDALCRRWLIHSKRTNTAEGNLSALMTFLNEEVDGALIASKIHGEVPSHSDFTPTAATLHVHSKQKRTERRKKRPAEPFCVFCEGRNHWAQDCTVVPDVNSRIQKLKATNRCFLCLNRGHNSRACNKRGGVHCSNCRGGHHRSICQTNRDPMLPTSQTPETSVNRIDVSSLNFTYLQTARVWITGPTGRSKLTRCVLDGGSQSSFVNKSLIDELLLEVIDNKTLSVSSFETESPSSSSRRLVQMNIKGIWTNFSIPVFALESDHSFSPLPRVPHDIQTLGNIRKLQLADPKDNGADLPIELLIGGDQYWRIVKNTGPVRLSPSLVLLPSRFGWILSGSRSGITVDFTTVNYINLGQAASPQDDDLRRFWDLETIGISLEQPQTMSERDSLLLSQFHASHRLQNGRRVVSLPRKEHVSLSSNYHHAKKRFHSLERRLERDETLRKVYHDQMFNYIRQEHVEIAPPTDGTQDTYYLPHHLVKKDKRGHLKWRIVFDGAAHERDAPSLNDALEMGPNLLPELLSLMLRFRQHPLAIIGDIRQAFLQLTLHHKDRNLTRFLWYHCLKHEDGSYTLTDEVVSYRFTRLPFGLTCSPFLLSATLRELATIHEGEFPQAAALINDHMFMDDFVAAVGNDNDVISLYYQLVRLMKKVQMPMARWATNSQQLKDIWTAEGRDIKQQAQVLGIDWNTELDTFNFDHRDVTDKVAAGPTTKRCLLRAAATFYDPLGLASPTSVVAKILFQDTWCRGIGWDELLPHDLGVRWRHWISTLTSLSRFNIPRCVHIMHSKGSQVHVFCDASERAYGAALYVRNPMDHDATVQLMCSKNRLAPLKRVTLPRLELLAALLGARLLRYFSRATDYPITDATLWSDSLVTLGWIRGDPNKWKTFVCNRVTEIQTSTAPSQWRHCPGGTNPADCLSRGLPADKLASFSLWWNGPIWLAQPPNCWPNDTNVLDPTLPEAKKAVNQVLTVSLFEPLLQISRFSSLWKVLHITALVIRFVHMLKRNERPPAGLTASEIHKARMYWIRAVQSECFPEEVSRLKRGELVQRTSRIACFNPYMEDGLIRLGGRLQFSRLTPDEKHPVILDGSHHFTKLLIMQTHVNLHHLGVHIVLTELRQQFWILRARQAIRKVLHDCMPCKIAHNRHADALEAPLPADRVQPSKPFSNIGIDFAGPLYIKSGGTTKKAYILLITCSSTRALHLELTTDLSTDRFLMALQRFVGRRGLPHTIYSDNAQTFHAANKELKEFGSVLLDPRTHQYLAHHNVTWKFIPPRAAWWGGWWERMVGSVKRCLQKTLGKLQTDEEQTNTLLVSIEAALKSRPLTKADDQNTLTPAHFLTGERLTTIPSGQAAAANSSLSKLYRLRQKIADDFWRRWIKDYLLELRSFHTRQNPRKSAELKIGDVVLLQENHIRRYMWKLARVEGLRPGRDGVARTVLVRTTHGSQMARSIQLVIPLEIGIDQGGEDVEDTRTLSGVEDTRAPSGVEDTRAPSGVEDTRAPSGVEGTCTQSGGILPNHLIPLYPRLSLK</sequence>
<dbReference type="OrthoDB" id="8054408at2759"/>
<dbReference type="Pfam" id="PF00078">
    <property type="entry name" value="RVT_1"/>
    <property type="match status" value="1"/>
</dbReference>
<dbReference type="Pfam" id="PF05380">
    <property type="entry name" value="Peptidase_A17"/>
    <property type="match status" value="1"/>
</dbReference>
<dbReference type="InterPro" id="IPR036397">
    <property type="entry name" value="RNaseH_sf"/>
</dbReference>
<dbReference type="GO" id="GO:0071897">
    <property type="term" value="P:DNA biosynthetic process"/>
    <property type="evidence" value="ECO:0007669"/>
    <property type="project" value="UniProtKB-ARBA"/>
</dbReference>
<dbReference type="Pfam" id="PF17921">
    <property type="entry name" value="Integrase_H2C2"/>
    <property type="match status" value="1"/>
</dbReference>
<reference evidence="3 4" key="1">
    <citation type="submission" date="2017-12" db="EMBL/GenBank/DDBJ databases">
        <title>Hemimetabolous genomes reveal molecular basis of termite eusociality.</title>
        <authorList>
            <person name="Harrison M.C."/>
            <person name="Jongepier E."/>
            <person name="Robertson H.M."/>
            <person name="Arning N."/>
            <person name="Bitard-Feildel T."/>
            <person name="Chao H."/>
            <person name="Childers C.P."/>
            <person name="Dinh H."/>
            <person name="Doddapaneni H."/>
            <person name="Dugan S."/>
            <person name="Gowin J."/>
            <person name="Greiner C."/>
            <person name="Han Y."/>
            <person name="Hu H."/>
            <person name="Hughes D.S.T."/>
            <person name="Huylmans A.-K."/>
            <person name="Kemena C."/>
            <person name="Kremer L.P.M."/>
            <person name="Lee S.L."/>
            <person name="Lopez-Ezquerra A."/>
            <person name="Mallet L."/>
            <person name="Monroy-Kuhn J.M."/>
            <person name="Moser A."/>
            <person name="Murali S.C."/>
            <person name="Muzny D.M."/>
            <person name="Otani S."/>
            <person name="Piulachs M.-D."/>
            <person name="Poelchau M."/>
            <person name="Qu J."/>
            <person name="Schaub F."/>
            <person name="Wada-Katsumata A."/>
            <person name="Worley K.C."/>
            <person name="Xie Q."/>
            <person name="Ylla G."/>
            <person name="Poulsen M."/>
            <person name="Gibbs R.A."/>
            <person name="Schal C."/>
            <person name="Richards S."/>
            <person name="Belles X."/>
            <person name="Korb J."/>
            <person name="Bornberg-Bauer E."/>
        </authorList>
    </citation>
    <scope>NUCLEOTIDE SEQUENCE [LARGE SCALE GENOMIC DNA]</scope>
    <source>
        <tissue evidence="3">Whole body</tissue>
    </source>
</reference>
<dbReference type="InterPro" id="IPR001878">
    <property type="entry name" value="Znf_CCHC"/>
</dbReference>
<dbReference type="InterPro" id="IPR008042">
    <property type="entry name" value="Retrotrans_Pao"/>
</dbReference>
<dbReference type="SUPFAM" id="SSF53098">
    <property type="entry name" value="Ribonuclease H-like"/>
    <property type="match status" value="2"/>
</dbReference>
<dbReference type="Pfam" id="PF18701">
    <property type="entry name" value="DUF5641"/>
    <property type="match status" value="1"/>
</dbReference>
<dbReference type="InterPro" id="IPR001584">
    <property type="entry name" value="Integrase_cat-core"/>
</dbReference>
<dbReference type="Proteomes" id="UP000235965">
    <property type="component" value="Unassembled WGS sequence"/>
</dbReference>
<dbReference type="GO" id="GO:0008270">
    <property type="term" value="F:zinc ion binding"/>
    <property type="evidence" value="ECO:0007669"/>
    <property type="project" value="InterPro"/>
</dbReference>
<keyword evidence="4" id="KW-1185">Reference proteome</keyword>
<dbReference type="InterPro" id="IPR040676">
    <property type="entry name" value="DUF5641"/>
</dbReference>
<dbReference type="InterPro" id="IPR000477">
    <property type="entry name" value="RT_dom"/>
</dbReference>
<dbReference type="InterPro" id="IPR005312">
    <property type="entry name" value="DUF1759"/>
</dbReference>
<comment type="caution">
    <text evidence="3">The sequence shown here is derived from an EMBL/GenBank/DDBJ whole genome shotgun (WGS) entry which is preliminary data.</text>
</comment>